<evidence type="ECO:0000313" key="9">
    <source>
        <dbReference type="Proteomes" id="UP001175261"/>
    </source>
</evidence>
<evidence type="ECO:0000256" key="3">
    <source>
        <dbReference type="ARBA" id="ARBA00022833"/>
    </source>
</evidence>
<feature type="compositionally biased region" description="Acidic residues" evidence="6">
    <location>
        <begin position="270"/>
        <end position="280"/>
    </location>
</feature>
<organism evidence="8 9">
    <name type="scientific">Sarocladium strictum</name>
    <name type="common">Black bundle disease fungus</name>
    <name type="synonym">Acremonium strictum</name>
    <dbReference type="NCBI Taxonomy" id="5046"/>
    <lineage>
        <taxon>Eukaryota</taxon>
        <taxon>Fungi</taxon>
        <taxon>Dikarya</taxon>
        <taxon>Ascomycota</taxon>
        <taxon>Pezizomycotina</taxon>
        <taxon>Sordariomycetes</taxon>
        <taxon>Hypocreomycetidae</taxon>
        <taxon>Hypocreales</taxon>
        <taxon>Sarocladiaceae</taxon>
        <taxon>Sarocladium</taxon>
    </lineage>
</organism>
<evidence type="ECO:0000256" key="1">
    <source>
        <dbReference type="ARBA" id="ARBA00022723"/>
    </source>
</evidence>
<keyword evidence="5" id="KW-0175">Coiled coil</keyword>
<proteinExistence type="predicted"/>
<keyword evidence="3" id="KW-0862">Zinc</keyword>
<evidence type="ECO:0000256" key="5">
    <source>
        <dbReference type="SAM" id="Coils"/>
    </source>
</evidence>
<evidence type="ECO:0000259" key="7">
    <source>
        <dbReference type="PROSITE" id="PS51999"/>
    </source>
</evidence>
<evidence type="ECO:0000313" key="8">
    <source>
        <dbReference type="EMBL" id="KAK0389640.1"/>
    </source>
</evidence>
<dbReference type="PROSITE" id="PS51999">
    <property type="entry name" value="ZF_GRF"/>
    <property type="match status" value="1"/>
</dbReference>
<evidence type="ECO:0000256" key="6">
    <source>
        <dbReference type="SAM" id="MobiDB-lite"/>
    </source>
</evidence>
<gene>
    <name evidence="8" type="ORF">NLU13_3215</name>
</gene>
<dbReference type="Proteomes" id="UP001175261">
    <property type="component" value="Unassembled WGS sequence"/>
</dbReference>
<keyword evidence="9" id="KW-1185">Reference proteome</keyword>
<dbReference type="AlphaFoldDB" id="A0AA39GLL2"/>
<feature type="coiled-coil region" evidence="5">
    <location>
        <begin position="343"/>
        <end position="384"/>
    </location>
</feature>
<feature type="domain" description="GRF-type" evidence="7">
    <location>
        <begin position="36"/>
        <end position="79"/>
    </location>
</feature>
<protein>
    <recommendedName>
        <fullName evidence="7">GRF-type domain-containing protein</fullName>
    </recommendedName>
</protein>
<dbReference type="GO" id="GO:0008270">
    <property type="term" value="F:zinc ion binding"/>
    <property type="evidence" value="ECO:0007669"/>
    <property type="project" value="UniProtKB-KW"/>
</dbReference>
<sequence length="399" mass="44084">MTEVPATTPAHCHDPDISNTSFKRLYGAYVDGKWWCNCQPNRKLAALREVTKDTPNKGKFFWTCPVFNGCNFFLFWDEARAREGGPHPTPLAQDLPPRPKTPTLTQPKLTAYGVQLTPGRRRQSRGEEVNEEHRETGGEATTTMAKRSCPSHDEMPSALRTPESGKRKRHDIAEPRRGKDDSTDEFSDFAVDSDDERQLIDLTDASAKKVAASKVKGGLVTPKTGTRTVAGLPTPSSVSRNLFPSDRSRPKSVTFDPATPSRLDVNRADEDADDDGDDTIIGDNTQADASFTSTATLPTTDSPSTISQSDPTSEILSILSSHGIDPSARRSVHHLLSISARRARGVEKSRDALREELRKQKSRNAKLQDKIAALEDKLKMRDRSVTNLKAGLMELYDEN</sequence>
<reference evidence="8" key="1">
    <citation type="submission" date="2022-10" db="EMBL/GenBank/DDBJ databases">
        <title>Determination and structural analysis of whole genome sequence of Sarocladium strictum F4-1.</title>
        <authorList>
            <person name="Hu L."/>
            <person name="Jiang Y."/>
        </authorList>
    </citation>
    <scope>NUCLEOTIDE SEQUENCE</scope>
    <source>
        <strain evidence="8">F4-1</strain>
    </source>
</reference>
<dbReference type="InterPro" id="IPR010666">
    <property type="entry name" value="Znf_GRF"/>
</dbReference>
<evidence type="ECO:0000256" key="4">
    <source>
        <dbReference type="PROSITE-ProRule" id="PRU01343"/>
    </source>
</evidence>
<keyword evidence="1" id="KW-0479">Metal-binding</keyword>
<keyword evidence="2 4" id="KW-0863">Zinc-finger</keyword>
<name>A0AA39GLL2_SARSR</name>
<feature type="region of interest" description="Disordered" evidence="6">
    <location>
        <begin position="117"/>
        <end position="190"/>
    </location>
</feature>
<feature type="region of interest" description="Disordered" evidence="6">
    <location>
        <begin position="219"/>
        <end position="311"/>
    </location>
</feature>
<dbReference type="Pfam" id="PF06839">
    <property type="entry name" value="Zn_ribbon_GRF"/>
    <property type="match status" value="1"/>
</dbReference>
<feature type="compositionally biased region" description="Basic and acidic residues" evidence="6">
    <location>
        <begin position="171"/>
        <end position="181"/>
    </location>
</feature>
<feature type="compositionally biased region" description="Polar residues" evidence="6">
    <location>
        <begin position="286"/>
        <end position="311"/>
    </location>
</feature>
<comment type="caution">
    <text evidence="8">The sequence shown here is derived from an EMBL/GenBank/DDBJ whole genome shotgun (WGS) entry which is preliminary data.</text>
</comment>
<evidence type="ECO:0000256" key="2">
    <source>
        <dbReference type="ARBA" id="ARBA00022771"/>
    </source>
</evidence>
<dbReference type="EMBL" id="JAPDFR010000002">
    <property type="protein sequence ID" value="KAK0389640.1"/>
    <property type="molecule type" value="Genomic_DNA"/>
</dbReference>
<feature type="region of interest" description="Disordered" evidence="6">
    <location>
        <begin position="84"/>
        <end position="105"/>
    </location>
</feature>
<feature type="compositionally biased region" description="Basic and acidic residues" evidence="6">
    <location>
        <begin position="124"/>
        <end position="137"/>
    </location>
</feature>
<accession>A0AA39GLL2</accession>